<keyword evidence="3" id="KW-0808">Transferase</keyword>
<dbReference type="GO" id="GO:0005634">
    <property type="term" value="C:nucleus"/>
    <property type="evidence" value="ECO:0007669"/>
    <property type="project" value="TreeGrafter"/>
</dbReference>
<keyword evidence="10" id="KW-1185">Reference proteome</keyword>
<feature type="binding site" evidence="7">
    <location>
        <position position="134"/>
    </location>
    <ligand>
        <name>Zn(2+)</name>
        <dbReference type="ChEBI" id="CHEBI:29105"/>
    </ligand>
</feature>
<dbReference type="EMBL" id="BTCM01000003">
    <property type="protein sequence ID" value="GMK56285.1"/>
    <property type="molecule type" value="Genomic_DNA"/>
</dbReference>
<dbReference type="SUPFAM" id="SSF52467">
    <property type="entry name" value="DHS-like NAD/FAD-binding domain"/>
    <property type="match status" value="1"/>
</dbReference>
<comment type="caution">
    <text evidence="9">The sequence shown here is derived from an EMBL/GenBank/DDBJ whole genome shotgun (WGS) entry which is preliminary data.</text>
</comment>
<accession>A0AAD3YAR3</accession>
<evidence type="ECO:0000256" key="5">
    <source>
        <dbReference type="ARBA" id="ARBA00023027"/>
    </source>
</evidence>
<evidence type="ECO:0000256" key="7">
    <source>
        <dbReference type="PROSITE-ProRule" id="PRU00236"/>
    </source>
</evidence>
<evidence type="ECO:0000259" key="8">
    <source>
        <dbReference type="PROSITE" id="PS50305"/>
    </source>
</evidence>
<evidence type="ECO:0000256" key="1">
    <source>
        <dbReference type="ARBA" id="ARBA00004173"/>
    </source>
</evidence>
<feature type="domain" description="Deacetylase sirtuin-type" evidence="8">
    <location>
        <begin position="1"/>
        <end position="285"/>
    </location>
</feature>
<evidence type="ECO:0000313" key="9">
    <source>
        <dbReference type="EMBL" id="GMK56285.1"/>
    </source>
</evidence>
<reference evidence="9" key="2">
    <citation type="submission" date="2023-06" db="EMBL/GenBank/DDBJ databases">
        <authorList>
            <person name="Kobayashi Y."/>
            <person name="Kayamori A."/>
            <person name="Aoki K."/>
            <person name="Shiwa Y."/>
            <person name="Fujita N."/>
            <person name="Sugita T."/>
            <person name="Iwasaki W."/>
            <person name="Tanaka N."/>
            <person name="Takashima M."/>
        </authorList>
    </citation>
    <scope>NUCLEOTIDE SEQUENCE</scope>
    <source>
        <strain evidence="9">HIS016</strain>
    </source>
</reference>
<proteinExistence type="inferred from homology"/>
<keyword evidence="5" id="KW-0520">NAD</keyword>
<dbReference type="GO" id="GO:0036055">
    <property type="term" value="F:protein-succinyllysine desuccinylase activity"/>
    <property type="evidence" value="ECO:0007669"/>
    <property type="project" value="InterPro"/>
</dbReference>
<feature type="binding site" evidence="7">
    <location>
        <position position="186"/>
    </location>
    <ligand>
        <name>Zn(2+)</name>
        <dbReference type="ChEBI" id="CHEBI:29105"/>
    </ligand>
</feature>
<keyword evidence="6" id="KW-0496">Mitochondrion</keyword>
<dbReference type="GO" id="GO:0036054">
    <property type="term" value="F:protein-malonyllysine demalonylase activity"/>
    <property type="evidence" value="ECO:0007669"/>
    <property type="project" value="InterPro"/>
</dbReference>
<dbReference type="PANTHER" id="PTHR11085:SF10">
    <property type="entry name" value="NAD-DEPENDENT PROTEIN DEACYLASE SIRTUIN-5, MITOCHONDRIAL-RELATED"/>
    <property type="match status" value="1"/>
</dbReference>
<gene>
    <name evidence="9" type="ORF">CspeluHIS016_0301250</name>
</gene>
<dbReference type="InterPro" id="IPR029035">
    <property type="entry name" value="DHS-like_NAD/FAD-binding_dom"/>
</dbReference>
<feature type="binding site" evidence="7">
    <location>
        <position position="183"/>
    </location>
    <ligand>
        <name>Zn(2+)</name>
        <dbReference type="ChEBI" id="CHEBI:29105"/>
    </ligand>
</feature>
<feature type="active site" description="Proton acceptor" evidence="7">
    <location>
        <position position="121"/>
    </location>
</feature>
<dbReference type="GO" id="GO:0046872">
    <property type="term" value="F:metal ion binding"/>
    <property type="evidence" value="ECO:0007669"/>
    <property type="project" value="UniProtKB-KW"/>
</dbReference>
<evidence type="ECO:0000313" key="10">
    <source>
        <dbReference type="Proteomes" id="UP001222932"/>
    </source>
</evidence>
<keyword evidence="7" id="KW-0479">Metal-binding</keyword>
<dbReference type="Gene3D" id="3.30.1600.10">
    <property type="entry name" value="SIR2/SIRT2 'Small Domain"/>
    <property type="match status" value="1"/>
</dbReference>
<evidence type="ECO:0000256" key="4">
    <source>
        <dbReference type="ARBA" id="ARBA00022946"/>
    </source>
</evidence>
<reference evidence="9" key="1">
    <citation type="journal article" date="2023" name="BMC Genomics">
        <title>Chromosome-level genome assemblies of Cutaneotrichosporon spp. (Trichosporonales, Basidiomycota) reveal imbalanced evolution between nucleotide sequences and chromosome synteny.</title>
        <authorList>
            <person name="Kobayashi Y."/>
            <person name="Kayamori A."/>
            <person name="Aoki K."/>
            <person name="Shiwa Y."/>
            <person name="Matsutani M."/>
            <person name="Fujita N."/>
            <person name="Sugita T."/>
            <person name="Iwasaki W."/>
            <person name="Tanaka N."/>
            <person name="Takashima M."/>
        </authorList>
    </citation>
    <scope>NUCLEOTIDE SEQUENCE</scope>
    <source>
        <strain evidence="9">HIS016</strain>
    </source>
</reference>
<evidence type="ECO:0000256" key="3">
    <source>
        <dbReference type="ARBA" id="ARBA00022679"/>
    </source>
</evidence>
<dbReference type="GO" id="GO:0005739">
    <property type="term" value="C:mitochondrion"/>
    <property type="evidence" value="ECO:0007669"/>
    <property type="project" value="UniProtKB-SubCell"/>
</dbReference>
<name>A0AAD3YAR3_9TREE</name>
<evidence type="ECO:0000256" key="2">
    <source>
        <dbReference type="ARBA" id="ARBA00006924"/>
    </source>
</evidence>
<dbReference type="GO" id="GO:0070403">
    <property type="term" value="F:NAD+ binding"/>
    <property type="evidence" value="ECO:0007669"/>
    <property type="project" value="InterPro"/>
</dbReference>
<dbReference type="AlphaFoldDB" id="A0AAD3YAR3"/>
<dbReference type="GO" id="GO:0017136">
    <property type="term" value="F:histone deacetylase activity, NAD-dependent"/>
    <property type="evidence" value="ECO:0007669"/>
    <property type="project" value="TreeGrafter"/>
</dbReference>
<feature type="binding site" evidence="7">
    <location>
        <position position="129"/>
    </location>
    <ligand>
        <name>Zn(2+)</name>
        <dbReference type="ChEBI" id="CHEBI:29105"/>
    </ligand>
</feature>
<dbReference type="InterPro" id="IPR003000">
    <property type="entry name" value="Sirtuin"/>
</dbReference>
<dbReference type="InterPro" id="IPR027546">
    <property type="entry name" value="Sirtuin_class_III"/>
</dbReference>
<dbReference type="CDD" id="cd01412">
    <property type="entry name" value="SIRT5_Af1_CobB"/>
    <property type="match status" value="1"/>
</dbReference>
<comment type="similarity">
    <text evidence="2">Belongs to the sirtuin family. Class I subfamily.</text>
</comment>
<protein>
    <recommendedName>
        <fullName evidence="8">Deacetylase sirtuin-type domain-containing protein</fullName>
    </recommendedName>
</protein>
<dbReference type="PANTHER" id="PTHR11085">
    <property type="entry name" value="NAD-DEPENDENT PROTEIN DEACYLASE SIRTUIN-5, MITOCHONDRIAL-RELATED"/>
    <property type="match status" value="1"/>
</dbReference>
<dbReference type="InterPro" id="IPR026590">
    <property type="entry name" value="Ssirtuin_cat_dom"/>
</dbReference>
<dbReference type="InterPro" id="IPR050134">
    <property type="entry name" value="NAD-dep_sirtuin_deacylases"/>
</dbReference>
<keyword evidence="4" id="KW-0809">Transit peptide</keyword>
<evidence type="ECO:0000256" key="6">
    <source>
        <dbReference type="ARBA" id="ARBA00023128"/>
    </source>
</evidence>
<keyword evidence="7" id="KW-0862">Zinc</keyword>
<dbReference type="Gene3D" id="3.40.50.1220">
    <property type="entry name" value="TPP-binding domain"/>
    <property type="match status" value="1"/>
</dbReference>
<dbReference type="Proteomes" id="UP001222932">
    <property type="component" value="Unassembled WGS sequence"/>
</dbReference>
<sequence>MSSDIAAFHAVLRRAKRILAVCGAGLSASSGLPTFRGAGGLWRNYESTSLATPQAFARDPGLVWLFYSYRRHMALGVSPNDGHLALAKLAASQPGFLCLTQNVDNLHERAGHPEGQLRHLHGSLFDLKCSNARCDWIEHNNQADPLCPALAPASAPVQAGQKLRLLDPAHKLDHIPESELPHCPKCRTGLKRPGVVWFGEQLDHRMLAGVDAWIHDGPVDIVLVVGTSSVVYPAAGYAELARSAGTSVVTVNLDADTSECRQGDFAFAGDAASLLPELLEPVIGKL</sequence>
<dbReference type="PROSITE" id="PS50305">
    <property type="entry name" value="SIRTUIN"/>
    <property type="match status" value="1"/>
</dbReference>
<comment type="subcellular location">
    <subcellularLocation>
        <location evidence="1">Mitochondrion</location>
    </subcellularLocation>
</comment>
<dbReference type="InterPro" id="IPR026591">
    <property type="entry name" value="Sirtuin_cat_small_dom_sf"/>
</dbReference>
<dbReference type="Pfam" id="PF02146">
    <property type="entry name" value="SIR2"/>
    <property type="match status" value="1"/>
</dbReference>
<organism evidence="9 10">
    <name type="scientific">Cutaneotrichosporon spelunceum</name>
    <dbReference type="NCBI Taxonomy" id="1672016"/>
    <lineage>
        <taxon>Eukaryota</taxon>
        <taxon>Fungi</taxon>
        <taxon>Dikarya</taxon>
        <taxon>Basidiomycota</taxon>
        <taxon>Agaricomycotina</taxon>
        <taxon>Tremellomycetes</taxon>
        <taxon>Trichosporonales</taxon>
        <taxon>Trichosporonaceae</taxon>
        <taxon>Cutaneotrichosporon</taxon>
    </lineage>
</organism>